<dbReference type="OrthoDB" id="9803598at2"/>
<sequence>MTTTLYPVWRELLCDGETPVGVFARLRRAFAGERSCFLLESVVGGERWARWSIIGVGHRAHCRGRWVGRGPEARLVVEAEAGPGFPPSVAELAGDKGGVGEGGGGRFIEALLARYHTGLEQVDEGMPRFWGGVVGVWGHDMVRDLERVPPPIREAAPADDLPAFELLVTDTVVIFYTLSQKVRVVATHCPAEDDGEARGEAAARARVDAVVAVLRAGAGLLAPLRIAEDVPVPPPRKAPAWAELDFPARVRAAKRYVESGDAFQVVLSQRFDEPLMDASGGRADPLDVYRMLRVTNPSPYMYLLDFPSAVLAGASPEVMVRVDRDDGKVTVRPIAGTRRRGETKAEDLALERELLEDPKERAEHLMLIDLGRNDVGRVAAPGTVKLEDSHVIERYSKVMHIVSEVSGVLGAGHSVVDALRSTFPAGTLSGAPKVRALEIIDELEPAPRGWYGGAVGYFAFDGGADFAICIRSVVFCADAMRVQAGAGIVYDSDPEAEDDECARKASAVLRAIAMARHGSAGEGGPRGR</sequence>
<feature type="domain" description="Chorismate-utilising enzyme C-terminal" evidence="9">
    <location>
        <begin position="245"/>
        <end position="504"/>
    </location>
</feature>
<dbReference type="PANTHER" id="PTHR11236">
    <property type="entry name" value="AMINOBENZOATE/ANTHRANILATE SYNTHASE"/>
    <property type="match status" value="1"/>
</dbReference>
<proteinExistence type="predicted"/>
<dbReference type="EMBL" id="ABCS01000032">
    <property type="protein sequence ID" value="EDM78327.1"/>
    <property type="molecule type" value="Genomic_DNA"/>
</dbReference>
<dbReference type="GO" id="GO:0000162">
    <property type="term" value="P:L-tryptophan biosynthetic process"/>
    <property type="evidence" value="ECO:0007669"/>
    <property type="project" value="TreeGrafter"/>
</dbReference>
<dbReference type="PANTHER" id="PTHR11236:SF48">
    <property type="entry name" value="ISOCHORISMATE SYNTHASE MENF"/>
    <property type="match status" value="1"/>
</dbReference>
<evidence type="ECO:0000259" key="9">
    <source>
        <dbReference type="Pfam" id="PF00425"/>
    </source>
</evidence>
<dbReference type="RefSeq" id="WP_006972546.1">
    <property type="nucleotide sequence ID" value="NZ_ABCS01000032.1"/>
</dbReference>
<dbReference type="Gene3D" id="3.60.120.10">
    <property type="entry name" value="Anthranilate synthase"/>
    <property type="match status" value="1"/>
</dbReference>
<dbReference type="Proteomes" id="UP000005801">
    <property type="component" value="Unassembled WGS sequence"/>
</dbReference>
<dbReference type="STRING" id="391625.PPSIR1_09111"/>
<keyword evidence="4" id="KW-0479">Metal-binding</keyword>
<dbReference type="eggNOG" id="COG0147">
    <property type="taxonomic scope" value="Bacteria"/>
</dbReference>
<gene>
    <name evidence="11" type="ORF">PPSIR1_09111</name>
</gene>
<keyword evidence="5" id="KW-0460">Magnesium</keyword>
<comment type="subunit">
    <text evidence="2">Heterotetramer consisting of two non-identical subunits: a beta subunit (TrpG) and a large alpha subunit (TrpE).</text>
</comment>
<accession>A6G751</accession>
<dbReference type="Pfam" id="PF04715">
    <property type="entry name" value="Anth_synt_I_N"/>
    <property type="match status" value="1"/>
</dbReference>
<dbReference type="PRINTS" id="PR00095">
    <property type="entry name" value="ANTSNTHASEI"/>
</dbReference>
<name>A6G751_9BACT</name>
<organism evidence="11 12">
    <name type="scientific">Plesiocystis pacifica SIR-1</name>
    <dbReference type="NCBI Taxonomy" id="391625"/>
    <lineage>
        <taxon>Bacteria</taxon>
        <taxon>Pseudomonadati</taxon>
        <taxon>Myxococcota</taxon>
        <taxon>Polyangia</taxon>
        <taxon>Nannocystales</taxon>
        <taxon>Nannocystaceae</taxon>
        <taxon>Plesiocystis</taxon>
    </lineage>
</organism>
<evidence type="ECO:0000313" key="11">
    <source>
        <dbReference type="EMBL" id="EDM78327.1"/>
    </source>
</evidence>
<comment type="cofactor">
    <cofactor evidence="1">
        <name>Mg(2+)</name>
        <dbReference type="ChEBI" id="CHEBI:18420"/>
    </cofactor>
</comment>
<dbReference type="AlphaFoldDB" id="A6G751"/>
<comment type="catalytic activity">
    <reaction evidence="8">
        <text>chorismate + L-glutamine = anthranilate + pyruvate + L-glutamate + H(+)</text>
        <dbReference type="Rhea" id="RHEA:21732"/>
        <dbReference type="ChEBI" id="CHEBI:15361"/>
        <dbReference type="ChEBI" id="CHEBI:15378"/>
        <dbReference type="ChEBI" id="CHEBI:16567"/>
        <dbReference type="ChEBI" id="CHEBI:29748"/>
        <dbReference type="ChEBI" id="CHEBI:29985"/>
        <dbReference type="ChEBI" id="CHEBI:58359"/>
        <dbReference type="EC" id="4.1.3.27"/>
    </reaction>
</comment>
<comment type="function">
    <text evidence="7">Part of a heterotetrameric complex that catalyzes the two-step biosynthesis of anthranilate, an intermediate in the biosynthesis of L-tryptophan. In the first step, the glutamine-binding beta subunit (TrpG) of anthranilate synthase (AS) provides the glutamine amidotransferase activity which generates ammonia as a substrate that, along with chorismate, is used in the second step, catalyzed by the large alpha subunit of AS (TrpE) to produce anthranilate. In the absence of TrpG, TrpE can synthesize anthranilate directly from chorismate and high concentrations of ammonia.</text>
</comment>
<dbReference type="Pfam" id="PF00425">
    <property type="entry name" value="Chorismate_bind"/>
    <property type="match status" value="1"/>
</dbReference>
<protein>
    <recommendedName>
        <fullName evidence="3">Anthranilate synthase component 1</fullName>
    </recommendedName>
</protein>
<feature type="domain" description="Anthranilate synthase component I N-terminal" evidence="10">
    <location>
        <begin position="16"/>
        <end position="182"/>
    </location>
</feature>
<evidence type="ECO:0000256" key="4">
    <source>
        <dbReference type="ARBA" id="ARBA00022723"/>
    </source>
</evidence>
<evidence type="ECO:0000256" key="5">
    <source>
        <dbReference type="ARBA" id="ARBA00022842"/>
    </source>
</evidence>
<evidence type="ECO:0000256" key="3">
    <source>
        <dbReference type="ARBA" id="ARBA00020653"/>
    </source>
</evidence>
<dbReference type="GO" id="GO:0004049">
    <property type="term" value="F:anthranilate synthase activity"/>
    <property type="evidence" value="ECO:0007669"/>
    <property type="project" value="UniProtKB-EC"/>
</dbReference>
<keyword evidence="6" id="KW-0456">Lyase</keyword>
<evidence type="ECO:0000256" key="7">
    <source>
        <dbReference type="ARBA" id="ARBA00025634"/>
    </source>
</evidence>
<evidence type="ECO:0000259" key="10">
    <source>
        <dbReference type="Pfam" id="PF04715"/>
    </source>
</evidence>
<evidence type="ECO:0000256" key="6">
    <source>
        <dbReference type="ARBA" id="ARBA00023239"/>
    </source>
</evidence>
<evidence type="ECO:0000256" key="1">
    <source>
        <dbReference type="ARBA" id="ARBA00001946"/>
    </source>
</evidence>
<keyword evidence="12" id="KW-1185">Reference proteome</keyword>
<evidence type="ECO:0000313" key="12">
    <source>
        <dbReference type="Proteomes" id="UP000005801"/>
    </source>
</evidence>
<dbReference type="InterPro" id="IPR006805">
    <property type="entry name" value="Anth_synth_I_N"/>
</dbReference>
<dbReference type="InterPro" id="IPR005801">
    <property type="entry name" value="ADC_synthase"/>
</dbReference>
<reference evidence="11 12" key="1">
    <citation type="submission" date="2007-06" db="EMBL/GenBank/DDBJ databases">
        <authorList>
            <person name="Shimkets L."/>
            <person name="Ferriera S."/>
            <person name="Johnson J."/>
            <person name="Kravitz S."/>
            <person name="Beeson K."/>
            <person name="Sutton G."/>
            <person name="Rogers Y.-H."/>
            <person name="Friedman R."/>
            <person name="Frazier M."/>
            <person name="Venter J.C."/>
        </authorList>
    </citation>
    <scope>NUCLEOTIDE SEQUENCE [LARGE SCALE GENOMIC DNA]</scope>
    <source>
        <strain evidence="11 12">SIR-1</strain>
    </source>
</reference>
<comment type="caution">
    <text evidence="11">The sequence shown here is derived from an EMBL/GenBank/DDBJ whole genome shotgun (WGS) entry which is preliminary data.</text>
</comment>
<dbReference type="InterPro" id="IPR015890">
    <property type="entry name" value="Chorismate_C"/>
</dbReference>
<evidence type="ECO:0000256" key="8">
    <source>
        <dbReference type="ARBA" id="ARBA00047683"/>
    </source>
</evidence>
<dbReference type="GO" id="GO:0046872">
    <property type="term" value="F:metal ion binding"/>
    <property type="evidence" value="ECO:0007669"/>
    <property type="project" value="UniProtKB-KW"/>
</dbReference>
<evidence type="ECO:0000256" key="2">
    <source>
        <dbReference type="ARBA" id="ARBA00011575"/>
    </source>
</evidence>
<dbReference type="InterPro" id="IPR019999">
    <property type="entry name" value="Anth_synth_I-like"/>
</dbReference>
<dbReference type="SUPFAM" id="SSF56322">
    <property type="entry name" value="ADC synthase"/>
    <property type="match status" value="1"/>
</dbReference>